<dbReference type="PROSITE" id="PS51257">
    <property type="entry name" value="PROKAR_LIPOPROTEIN"/>
    <property type="match status" value="1"/>
</dbReference>
<dbReference type="Gene3D" id="2.160.20.120">
    <property type="match status" value="1"/>
</dbReference>
<dbReference type="EMBL" id="CP157199">
    <property type="protein sequence ID" value="XBG62125.1"/>
    <property type="molecule type" value="Genomic_DNA"/>
</dbReference>
<dbReference type="RefSeq" id="WP_347925128.1">
    <property type="nucleotide sequence ID" value="NZ_CP157199.1"/>
</dbReference>
<name>A0AAU7BV05_9FLAO</name>
<sequence length="242" mass="25934">MTTISKFITALIVSILLVSCNFDFGSGFGVRGNGNVETAERFLNEDFTEIKVSRGMDVYLTQSDEVSLSVEADENLHDIIVTEVENGILRITTNENISYSKTKKVMLSFENISKITATSGSDVYSTNTIVADNLELSTTSGSDMELDINTQVVNCSSTSGSDLRVSGTTNKLYAEATSGSDIKAGNLKAKISEARATSGADITVNTSQELYAKATSGADIKYYGNPEKVTKKDGVSGSVRKH</sequence>
<reference evidence="2" key="1">
    <citation type="submission" date="2024-05" db="EMBL/GenBank/DDBJ databases">
        <title>Pontimicrobium maritimus sp. nov., isolated form sea water.</title>
        <authorList>
            <person name="Muhammad N."/>
            <person name="Vuong T.Q."/>
            <person name="Han H.L."/>
            <person name="Kim S.-G."/>
        </authorList>
    </citation>
    <scope>NUCLEOTIDE SEQUENCE</scope>
    <source>
        <strain evidence="2">SW4</strain>
    </source>
</reference>
<feature type="domain" description="Putative auto-transporter adhesin head GIN" evidence="1">
    <location>
        <begin position="46"/>
        <end position="226"/>
    </location>
</feature>
<protein>
    <submittedName>
        <fullName evidence="2">Head GIN domain-containing protein</fullName>
    </submittedName>
</protein>
<dbReference type="Pfam" id="PF10988">
    <property type="entry name" value="DUF2807"/>
    <property type="match status" value="1"/>
</dbReference>
<dbReference type="AlphaFoldDB" id="A0AAU7BV05"/>
<gene>
    <name evidence="2" type="ORF">ABGB03_04310</name>
</gene>
<organism evidence="2">
    <name type="scientific">Pontimicrobium sp. SW4</name>
    <dbReference type="NCBI Taxonomy" id="3153519"/>
    <lineage>
        <taxon>Bacteria</taxon>
        <taxon>Pseudomonadati</taxon>
        <taxon>Bacteroidota</taxon>
        <taxon>Flavobacteriia</taxon>
        <taxon>Flavobacteriales</taxon>
        <taxon>Flavobacteriaceae</taxon>
        <taxon>Pontimicrobium</taxon>
    </lineage>
</organism>
<proteinExistence type="predicted"/>
<dbReference type="InterPro" id="IPR021255">
    <property type="entry name" value="DUF2807"/>
</dbReference>
<accession>A0AAU7BV05</accession>
<evidence type="ECO:0000259" key="1">
    <source>
        <dbReference type="Pfam" id="PF10988"/>
    </source>
</evidence>
<evidence type="ECO:0000313" key="2">
    <source>
        <dbReference type="EMBL" id="XBG62125.1"/>
    </source>
</evidence>